<sequence length="174" mass="19234">MTTASMATQIPMVLNNKGGWMKEEEERWEVEQEAAEQTEEQIWRVWRPRVCVAEAEHTFETGPVCTEHQDSSAHWPALQSPWETILGRLIGSGRVNNGMMGTANVRVKDVLQLPELPGSHPPLRTVRTAVCVLFTLQSQTGGNGLDLDVDLGSAPRHSLSGPQRAQPPLTSQTE</sequence>
<dbReference type="Proteomes" id="UP001057452">
    <property type="component" value="Chromosome 10"/>
</dbReference>
<name>A0ACB9X0J4_CHAAC</name>
<proteinExistence type="predicted"/>
<organism evidence="1 2">
    <name type="scientific">Chaenocephalus aceratus</name>
    <name type="common">Blackfin icefish</name>
    <name type="synonym">Chaenichthys aceratus</name>
    <dbReference type="NCBI Taxonomy" id="36190"/>
    <lineage>
        <taxon>Eukaryota</taxon>
        <taxon>Metazoa</taxon>
        <taxon>Chordata</taxon>
        <taxon>Craniata</taxon>
        <taxon>Vertebrata</taxon>
        <taxon>Euteleostomi</taxon>
        <taxon>Actinopterygii</taxon>
        <taxon>Neopterygii</taxon>
        <taxon>Teleostei</taxon>
        <taxon>Neoteleostei</taxon>
        <taxon>Acanthomorphata</taxon>
        <taxon>Eupercaria</taxon>
        <taxon>Perciformes</taxon>
        <taxon>Notothenioidei</taxon>
        <taxon>Channichthyidae</taxon>
        <taxon>Chaenocephalus</taxon>
    </lineage>
</organism>
<keyword evidence="2" id="KW-1185">Reference proteome</keyword>
<evidence type="ECO:0000313" key="2">
    <source>
        <dbReference type="Proteomes" id="UP001057452"/>
    </source>
</evidence>
<protein>
    <submittedName>
        <fullName evidence="1">Uncharacterized protein</fullName>
    </submittedName>
</protein>
<reference evidence="1" key="1">
    <citation type="submission" date="2022-05" db="EMBL/GenBank/DDBJ databases">
        <title>Chromosome-level genome of Chaenocephalus aceratus.</title>
        <authorList>
            <person name="Park H."/>
        </authorList>
    </citation>
    <scope>NUCLEOTIDE SEQUENCE</scope>
    <source>
        <strain evidence="1">KU_202001</strain>
    </source>
</reference>
<feature type="non-terminal residue" evidence="1">
    <location>
        <position position="174"/>
    </location>
</feature>
<comment type="caution">
    <text evidence="1">The sequence shown here is derived from an EMBL/GenBank/DDBJ whole genome shotgun (WGS) entry which is preliminary data.</text>
</comment>
<gene>
    <name evidence="1" type="ORF">KUCAC02_004476</name>
</gene>
<dbReference type="EMBL" id="CM043794">
    <property type="protein sequence ID" value="KAI4819219.1"/>
    <property type="molecule type" value="Genomic_DNA"/>
</dbReference>
<accession>A0ACB9X0J4</accession>
<evidence type="ECO:0000313" key="1">
    <source>
        <dbReference type="EMBL" id="KAI4819219.1"/>
    </source>
</evidence>